<accession>A0A919P0Z8</accession>
<feature type="transmembrane region" description="Helical" evidence="2">
    <location>
        <begin position="32"/>
        <end position="51"/>
    </location>
</feature>
<feature type="transmembrane region" description="Helical" evidence="2">
    <location>
        <begin position="268"/>
        <end position="285"/>
    </location>
</feature>
<dbReference type="RefSeq" id="WP_203749038.1">
    <property type="nucleotide sequence ID" value="NZ_BONK01000002.1"/>
</dbReference>
<evidence type="ECO:0000313" key="4">
    <source>
        <dbReference type="EMBL" id="GIG20147.1"/>
    </source>
</evidence>
<sequence>MTATTAPTVAAQPVVGDGTSTRTRASARWRRFRAPLAILGLLALVGLLAALPEPRTSTTAVAPDNPGPTGARAAARILEDQGVDVRYVRRVADAVAQAAPDSTLLVVGGMFLDGEQLDALDGTGADLVLVGYTGIAEQLSDGLLVGGTDGGPAVRDAGCDDPDAVAAGTATVSGSLRATGPGATVCFAGDDPESGAYAVVGGQRPLTALTDTAPLTNEHLAEEGNAALVLRMLGKNERLVWFVPSLDDLSTTGGDGGPALGDLVPPRVRLVGLMLVLVVVVAALWRGRRLGRLVTEPLPVVVRAGETTRGRGRLYRRSRAYGHAAAALRAGAASRCATRLGLPRSAGAVQLVDAVSRATGRDAAAVEHLLYGPPPRDDAGLARLALDLDHLESEVHRT</sequence>
<reference evidence="4" key="1">
    <citation type="submission" date="2021-01" db="EMBL/GenBank/DDBJ databases">
        <title>Whole genome shotgun sequence of Cellulomonas chitinilytica NBRC 110799.</title>
        <authorList>
            <person name="Komaki H."/>
            <person name="Tamura T."/>
        </authorList>
    </citation>
    <scope>NUCLEOTIDE SEQUENCE</scope>
    <source>
        <strain evidence="4">NBRC 110799</strain>
    </source>
</reference>
<gene>
    <name evidence="4" type="ORF">Cch01nite_08710</name>
</gene>
<comment type="caution">
    <text evidence="4">The sequence shown here is derived from an EMBL/GenBank/DDBJ whole genome shotgun (WGS) entry which is preliminary data.</text>
</comment>
<name>A0A919P0Z8_9CELL</name>
<proteinExistence type="predicted"/>
<organism evidence="4 5">
    <name type="scientific">Cellulomonas chitinilytica</name>
    <dbReference type="NCBI Taxonomy" id="398759"/>
    <lineage>
        <taxon>Bacteria</taxon>
        <taxon>Bacillati</taxon>
        <taxon>Actinomycetota</taxon>
        <taxon>Actinomycetes</taxon>
        <taxon>Micrococcales</taxon>
        <taxon>Cellulomonadaceae</taxon>
        <taxon>Cellulomonas</taxon>
    </lineage>
</organism>
<keyword evidence="2" id="KW-0812">Transmembrane</keyword>
<keyword evidence="2" id="KW-1133">Transmembrane helix</keyword>
<dbReference type="Proteomes" id="UP000632740">
    <property type="component" value="Unassembled WGS sequence"/>
</dbReference>
<evidence type="ECO:0000313" key="5">
    <source>
        <dbReference type="Proteomes" id="UP000632740"/>
    </source>
</evidence>
<dbReference type="InterPro" id="IPR025646">
    <property type="entry name" value="DUF4350"/>
</dbReference>
<protein>
    <recommendedName>
        <fullName evidence="3">DUF4350 domain-containing protein</fullName>
    </recommendedName>
</protein>
<dbReference type="Pfam" id="PF14258">
    <property type="entry name" value="DUF4350"/>
    <property type="match status" value="1"/>
</dbReference>
<evidence type="ECO:0000259" key="3">
    <source>
        <dbReference type="Pfam" id="PF14258"/>
    </source>
</evidence>
<dbReference type="AlphaFoldDB" id="A0A919P0Z8"/>
<keyword evidence="5" id="KW-1185">Reference proteome</keyword>
<feature type="domain" description="DUF4350" evidence="3">
    <location>
        <begin position="63"/>
        <end position="233"/>
    </location>
</feature>
<evidence type="ECO:0000256" key="2">
    <source>
        <dbReference type="SAM" id="Phobius"/>
    </source>
</evidence>
<feature type="region of interest" description="Disordered" evidence="1">
    <location>
        <begin position="1"/>
        <end position="22"/>
    </location>
</feature>
<dbReference type="EMBL" id="BONK01000002">
    <property type="protein sequence ID" value="GIG20147.1"/>
    <property type="molecule type" value="Genomic_DNA"/>
</dbReference>
<keyword evidence="2" id="KW-0472">Membrane</keyword>
<evidence type="ECO:0000256" key="1">
    <source>
        <dbReference type="SAM" id="MobiDB-lite"/>
    </source>
</evidence>